<evidence type="ECO:0008006" key="3">
    <source>
        <dbReference type="Google" id="ProtNLM"/>
    </source>
</evidence>
<name>A0AAE0FJQ1_9CHLO</name>
<dbReference type="Proteomes" id="UP001190700">
    <property type="component" value="Unassembled WGS sequence"/>
</dbReference>
<evidence type="ECO:0000313" key="1">
    <source>
        <dbReference type="EMBL" id="KAK3261097.1"/>
    </source>
</evidence>
<evidence type="ECO:0000313" key="2">
    <source>
        <dbReference type="Proteomes" id="UP001190700"/>
    </source>
</evidence>
<dbReference type="EMBL" id="LGRX02017148">
    <property type="protein sequence ID" value="KAK3261097.1"/>
    <property type="molecule type" value="Genomic_DNA"/>
</dbReference>
<gene>
    <name evidence="1" type="ORF">CYMTET_29978</name>
</gene>
<reference evidence="1 2" key="1">
    <citation type="journal article" date="2015" name="Genome Biol. Evol.">
        <title>Comparative Genomics of a Bacterivorous Green Alga Reveals Evolutionary Causalities and Consequences of Phago-Mixotrophic Mode of Nutrition.</title>
        <authorList>
            <person name="Burns J.A."/>
            <person name="Paasch A."/>
            <person name="Narechania A."/>
            <person name="Kim E."/>
        </authorList>
    </citation>
    <scope>NUCLEOTIDE SEQUENCE [LARGE SCALE GENOMIC DNA]</scope>
    <source>
        <strain evidence="1 2">PLY_AMNH</strain>
    </source>
</reference>
<keyword evidence="2" id="KW-1185">Reference proteome</keyword>
<dbReference type="AlphaFoldDB" id="A0AAE0FJQ1"/>
<accession>A0AAE0FJQ1</accession>
<protein>
    <recommendedName>
        <fullName evidence="3">EF-hand domain-containing protein</fullName>
    </recommendedName>
</protein>
<proteinExistence type="predicted"/>
<comment type="caution">
    <text evidence="1">The sequence shown here is derived from an EMBL/GenBank/DDBJ whole genome shotgun (WGS) entry which is preliminary data.</text>
</comment>
<organism evidence="1 2">
    <name type="scientific">Cymbomonas tetramitiformis</name>
    <dbReference type="NCBI Taxonomy" id="36881"/>
    <lineage>
        <taxon>Eukaryota</taxon>
        <taxon>Viridiplantae</taxon>
        <taxon>Chlorophyta</taxon>
        <taxon>Pyramimonadophyceae</taxon>
        <taxon>Pyramimonadales</taxon>
        <taxon>Pyramimonadaceae</taxon>
        <taxon>Cymbomonas</taxon>
    </lineage>
</organism>
<sequence>MSALGEYSNCICDNMTGRYELDLSKTSRRVLAEKLIECAFYEGKHRSWRNIHMNGKRVLQSQGELGSPLEWIEDLPSVGMLRVDFTSHMPLPEDLVPLTDAQLRDFLFTTVGVYPPERKAKMLEQRGLKKKGNRRLTEGQQNIENVMASKEGSGKETLPSLMPVEAEFNQTHKVGILRGSSWQLKLTNEQAAFVVQQFDKPDEQVEVAVILSIRIMPSKFHPVMRSLRFGLQQQLLGCRLGWPNVFTKSHPSGRYLLNCREDEQLEIAKYLVALAIKDTSKQSFNNVLLNGRRITNPVENSSLWNFMTSATTTPMMEFDFFGTDVWQTLQCGKPSDSTAQQVCLQRHSARLAFRRAKLLHNHLKGTTNIWSAAKRKSAMPTMMSLRIKQMREAKFSESERSELPKKQPQWVKEESMELVWQKAWRGHLTNILESEQRHNCGETPQSKFSPLVGIFSLMDSDGSGGLSIPELAFGLDKFCGIKISEAKLLESQPRERQDITWPNFEEMCMSGVLCNL</sequence>